<dbReference type="PROSITE" id="PS50010">
    <property type="entry name" value="DH_2"/>
    <property type="match status" value="2"/>
</dbReference>
<dbReference type="PROSITE" id="PS50003">
    <property type="entry name" value="PH_DOMAIN"/>
    <property type="match status" value="1"/>
</dbReference>
<dbReference type="Pfam" id="PF15405">
    <property type="entry name" value="PH_5"/>
    <property type="match status" value="1"/>
</dbReference>
<name>A0A0C2Y3K4_HEBCY</name>
<dbReference type="PROSITE" id="PS00741">
    <property type="entry name" value="DH_1"/>
    <property type="match status" value="1"/>
</dbReference>
<feature type="domain" description="DH" evidence="5">
    <location>
        <begin position="875"/>
        <end position="1066"/>
    </location>
</feature>
<dbReference type="HOGENOM" id="CLU_001251_1_1_1"/>
<feature type="domain" description="CNH" evidence="6">
    <location>
        <begin position="1255"/>
        <end position="1563"/>
    </location>
</feature>
<dbReference type="CDD" id="cd04435">
    <property type="entry name" value="DEP_fRom2"/>
    <property type="match status" value="1"/>
</dbReference>
<dbReference type="SMART" id="SM00036">
    <property type="entry name" value="CNH"/>
    <property type="match status" value="1"/>
</dbReference>
<feature type="compositionally biased region" description="Polar residues" evidence="3">
    <location>
        <begin position="169"/>
        <end position="191"/>
    </location>
</feature>
<feature type="region of interest" description="Disordered" evidence="3">
    <location>
        <begin position="154"/>
        <end position="418"/>
    </location>
</feature>
<evidence type="ECO:0000256" key="2">
    <source>
        <dbReference type="ARBA" id="ARBA00022658"/>
    </source>
</evidence>
<dbReference type="InterPro" id="IPR052233">
    <property type="entry name" value="Rho-type_GEFs"/>
</dbReference>
<feature type="compositionally biased region" description="Low complexity" evidence="3">
    <location>
        <begin position="1655"/>
        <end position="1677"/>
    </location>
</feature>
<dbReference type="InterPro" id="IPR035899">
    <property type="entry name" value="DBL_dom_sf"/>
</dbReference>
<dbReference type="InterPro" id="IPR000219">
    <property type="entry name" value="DH_dom"/>
</dbReference>
<dbReference type="Pfam" id="PF00621">
    <property type="entry name" value="RhoGEF"/>
    <property type="match status" value="2"/>
</dbReference>
<feature type="compositionally biased region" description="Pro residues" evidence="3">
    <location>
        <begin position="297"/>
        <end position="313"/>
    </location>
</feature>
<feature type="compositionally biased region" description="Polar residues" evidence="3">
    <location>
        <begin position="54"/>
        <end position="69"/>
    </location>
</feature>
<reference evidence="7 8" key="1">
    <citation type="submission" date="2014-04" db="EMBL/GenBank/DDBJ databases">
        <authorList>
            <consortium name="DOE Joint Genome Institute"/>
            <person name="Kuo A."/>
            <person name="Gay G."/>
            <person name="Dore J."/>
            <person name="Kohler A."/>
            <person name="Nagy L.G."/>
            <person name="Floudas D."/>
            <person name="Copeland A."/>
            <person name="Barry K.W."/>
            <person name="Cichocki N."/>
            <person name="Veneault-Fourrey C."/>
            <person name="LaButti K."/>
            <person name="Lindquist E.A."/>
            <person name="Lipzen A."/>
            <person name="Lundell T."/>
            <person name="Morin E."/>
            <person name="Murat C."/>
            <person name="Sun H."/>
            <person name="Tunlid A."/>
            <person name="Henrissat B."/>
            <person name="Grigoriev I.V."/>
            <person name="Hibbett D.S."/>
            <person name="Martin F."/>
            <person name="Nordberg H.P."/>
            <person name="Cantor M.N."/>
            <person name="Hua S.X."/>
        </authorList>
    </citation>
    <scope>NUCLEOTIDE SEQUENCE [LARGE SCALE GENOMIC DNA]</scope>
    <source>
        <strain evidence="8">h7</strain>
    </source>
</reference>
<dbReference type="SUPFAM" id="SSF50729">
    <property type="entry name" value="PH domain-like"/>
    <property type="match status" value="1"/>
</dbReference>
<keyword evidence="8" id="KW-1185">Reference proteome</keyword>
<dbReference type="CDD" id="cd00160">
    <property type="entry name" value="RhoGEF"/>
    <property type="match status" value="1"/>
</dbReference>
<feature type="compositionally biased region" description="Polar residues" evidence="3">
    <location>
        <begin position="387"/>
        <end position="403"/>
    </location>
</feature>
<evidence type="ECO:0000259" key="6">
    <source>
        <dbReference type="PROSITE" id="PS50219"/>
    </source>
</evidence>
<dbReference type="Proteomes" id="UP000053424">
    <property type="component" value="Unassembled WGS sequence"/>
</dbReference>
<feature type="compositionally biased region" description="Polar residues" evidence="3">
    <location>
        <begin position="77"/>
        <end position="98"/>
    </location>
</feature>
<dbReference type="PANTHER" id="PTHR46572:SF1">
    <property type="entry name" value="RHO1 GUANINE NUCLEOTIDE EXCHANGE FACTOR TUS1"/>
    <property type="match status" value="1"/>
</dbReference>
<reference evidence="8" key="2">
    <citation type="submission" date="2015-01" db="EMBL/GenBank/DDBJ databases">
        <title>Evolutionary Origins and Diversification of the Mycorrhizal Mutualists.</title>
        <authorList>
            <consortium name="DOE Joint Genome Institute"/>
            <consortium name="Mycorrhizal Genomics Consortium"/>
            <person name="Kohler A."/>
            <person name="Kuo A."/>
            <person name="Nagy L.G."/>
            <person name="Floudas D."/>
            <person name="Copeland A."/>
            <person name="Barry K.W."/>
            <person name="Cichocki N."/>
            <person name="Veneault-Fourrey C."/>
            <person name="LaButti K."/>
            <person name="Lindquist E.A."/>
            <person name="Lipzen A."/>
            <person name="Lundell T."/>
            <person name="Morin E."/>
            <person name="Murat C."/>
            <person name="Riley R."/>
            <person name="Ohm R."/>
            <person name="Sun H."/>
            <person name="Tunlid A."/>
            <person name="Henrissat B."/>
            <person name="Grigoriev I.V."/>
            <person name="Hibbett D.S."/>
            <person name="Martin F."/>
        </authorList>
    </citation>
    <scope>NUCLEOTIDE SEQUENCE [LARGE SCALE GENOMIC DNA]</scope>
    <source>
        <strain evidence="8">h7</strain>
    </source>
</reference>
<dbReference type="InterPro" id="IPR041675">
    <property type="entry name" value="PH_5"/>
</dbReference>
<dbReference type="InterPro" id="IPR001180">
    <property type="entry name" value="CNH_dom"/>
</dbReference>
<dbReference type="SMART" id="SM00325">
    <property type="entry name" value="RhoGEF"/>
    <property type="match status" value="2"/>
</dbReference>
<dbReference type="STRING" id="686832.A0A0C2Y3K4"/>
<dbReference type="PROSITE" id="PS50219">
    <property type="entry name" value="CNH"/>
    <property type="match status" value="1"/>
</dbReference>
<feature type="compositionally biased region" description="Polar residues" evidence="3">
    <location>
        <begin position="316"/>
        <end position="339"/>
    </location>
</feature>
<feature type="compositionally biased region" description="Low complexity" evidence="3">
    <location>
        <begin position="210"/>
        <end position="228"/>
    </location>
</feature>
<dbReference type="Gene3D" id="2.30.29.30">
    <property type="entry name" value="Pleckstrin-homology domain (PH domain)/Phosphotyrosine-binding domain (PTB)"/>
    <property type="match status" value="1"/>
</dbReference>
<dbReference type="Pfam" id="PF00780">
    <property type="entry name" value="CNH"/>
    <property type="match status" value="1"/>
</dbReference>
<feature type="region of interest" description="Disordered" evidence="3">
    <location>
        <begin position="31"/>
        <end position="140"/>
    </location>
</feature>
<evidence type="ECO:0000259" key="5">
    <source>
        <dbReference type="PROSITE" id="PS50010"/>
    </source>
</evidence>
<feature type="compositionally biased region" description="Polar residues" evidence="3">
    <location>
        <begin position="251"/>
        <end position="270"/>
    </location>
</feature>
<dbReference type="Gene3D" id="1.20.900.10">
    <property type="entry name" value="Dbl homology (DH) domain"/>
    <property type="match status" value="2"/>
</dbReference>
<dbReference type="OrthoDB" id="2272012at2759"/>
<dbReference type="GO" id="GO:0005085">
    <property type="term" value="F:guanyl-nucleotide exchange factor activity"/>
    <property type="evidence" value="ECO:0007669"/>
    <property type="project" value="UniProtKB-KW"/>
</dbReference>
<evidence type="ECO:0008006" key="9">
    <source>
        <dbReference type="Google" id="ProtNLM"/>
    </source>
</evidence>
<keyword evidence="1" id="KW-0597">Phosphoprotein</keyword>
<dbReference type="InterPro" id="IPR001331">
    <property type="entry name" value="GDS_CDC24_CS"/>
</dbReference>
<evidence type="ECO:0000313" key="8">
    <source>
        <dbReference type="Proteomes" id="UP000053424"/>
    </source>
</evidence>
<dbReference type="SUPFAM" id="SSF48065">
    <property type="entry name" value="DBL homology domain (DH-domain)"/>
    <property type="match status" value="2"/>
</dbReference>
<feature type="compositionally biased region" description="Polar residues" evidence="3">
    <location>
        <begin position="348"/>
        <end position="374"/>
    </location>
</feature>
<sequence length="1748" mass="195147">MSSSSRPGPRPTSPVEEDLQKLYNEVWAVFAEESPSSERDIENIYNGYTEDTDPTPSSSLANPLLQPTYQHPGRSPSPYSINKVDTQAVSAASQSSPGAKSPVRRRLPPTPGGSSSSTTSPSISLSMPEPEPYQFAGSSKPSLYNSASYASFASSSNAASGLERRPTAGSDNSAQSAPRLPQSSGYSNGSSHYAEDGQRTPLSSSDYQSHRSFSSSLGSTTTNTTTSTGDGHHRPPGALPPALPPKPSAYQDFSSESQYSYQLPSFNAYDQENPDVSDDYFYRQPQQSKPNKYSPIVVPPPPPPPPPLPPAPPAATTNDDFADYSSQTTYTSPVASSPYNGFPDFSLKNLSGPPSQNSFFDQEPQLSTSETTPEVPQAGPSELHLSVPSQEDNWEPNSYSYTEHNPYIDNDETAPNFQRRPTDMLRTLADYSEKGPLDLHESDRLDDYWEDEDEDDEARFVNFSLLSHIAMQLRDKVPRGTHVKGSIPYPRAFTGKDIVSTIQTQIQRELAINHGVSTNDRRVALQVARSLQSQLFFYEVEWGGSVLRDGVEDVYMFLDDQESGSDAVPEREELPTGVITMLTRCYSPSCGEGIPCYSYTCPRKGGYAIGLPVVQAEAPVAVKDEEWTKTIDAGILSSLPASEITRQTVIHRLITREKQYLLDLDLVESDFIKPLRAANPPVLPIDQVEDFIDEVFSNILDLRECNRRLLEVMYVRQREEGPIILRIGDIFLEAATEFRFAYPAYIGHYPLAEKRLKEEMETNPNFRLFLEQCGRQQSSRSGESPRLDLKHFLNRPAEHLQKYHVLLGAVLDETAKGNPDAEFLKEAIEAIKSLQSVAQLRTFQSAMGKGTPGKWEWHDLVPADVREHFTKQEGKRQSIIFELIKGEMAYVKDLENMQHIYILPLRKAEPPIIPRDRLDQFIEDVFHNYSQLYEHHKKLVDELHEIQREQHPRINTITAAIFDAALNFRDAYMEYIPNYPIAAYRIDEEMANNLPFKTFVDQCVRHPDAHRLDMKNFINRPIPRLLRYELLLRNIMEETTPGHEDLDSIPNVIDVIKALGKETEPVVFSAKQKVEVWRYNSGLVFKPGESIDMDLLDDKRSLIHSGRLLRQPDSGLEWNGWSELHVLLFDNYLVMTKPKEKDGITKYQVNRRPIPLDLLTLVNFTDPPTQRSTGILRNLRGGERHEPGSANPGLSPESATDSRFKKLVDALGLRKAIQDSNKVFEVEYLSRDTFIIPSIAQGANGPTWNQDSQFTGKVTCSVPFNTPDGRALVAIGCTEGVWIGFRHDPKSIRRVLHLKMVTQCAMLEDFGIFLVLADKALFAYHMEALVPSSPHGVHTSQVPQKLSGTKDVHFFSVGTLQGRTLIIYMKKKSLNSIFRVLEPIGDKINEGVKAPAGLGSRLGFRSTKSEWFRIYRDFFLPSDSFDVIFLKARIAIFCAKGFEIMNLHDFESITIPQREDPKHAQFARRCESSRPLGMFRSSDDEFLLCYDEFGVYVDKHGDPCRSFGTIEWEGTAERVAFHSPYILLFDSRFIEIRHVETGRLAQIIPGNEIRCTWDGRGVSLPPSTPAIEGADDPQEAQVHFVMNSTDSVTGPGGMRSRNIVQHVCELIPTVPLPIPGRRPHSDATIASYPPVGAHPQEQMYNPYVPAPTAPTHMSTHSYGSSSYGSGHTGQGYSNAPSPVQNPYAPGSGHPSYAPGRAPSSYGYAPAPVPPNVNPIPGGGAHYARAGYSTAPPRSPELQPSQSWR</sequence>
<dbReference type="InterPro" id="IPR001849">
    <property type="entry name" value="PH_domain"/>
</dbReference>
<evidence type="ECO:0000256" key="1">
    <source>
        <dbReference type="ARBA" id="ARBA00022553"/>
    </source>
</evidence>
<dbReference type="EMBL" id="KN831773">
    <property type="protein sequence ID" value="KIM44438.1"/>
    <property type="molecule type" value="Genomic_DNA"/>
</dbReference>
<feature type="domain" description="DH" evidence="5">
    <location>
        <begin position="645"/>
        <end position="834"/>
    </location>
</feature>
<organism evidence="7 8">
    <name type="scientific">Hebeloma cylindrosporum</name>
    <dbReference type="NCBI Taxonomy" id="76867"/>
    <lineage>
        <taxon>Eukaryota</taxon>
        <taxon>Fungi</taxon>
        <taxon>Dikarya</taxon>
        <taxon>Basidiomycota</taxon>
        <taxon>Agaricomycotina</taxon>
        <taxon>Agaricomycetes</taxon>
        <taxon>Agaricomycetidae</taxon>
        <taxon>Agaricales</taxon>
        <taxon>Agaricineae</taxon>
        <taxon>Hymenogastraceae</taxon>
        <taxon>Hebeloma</taxon>
    </lineage>
</organism>
<evidence type="ECO:0000259" key="4">
    <source>
        <dbReference type="PROSITE" id="PS50003"/>
    </source>
</evidence>
<keyword evidence="2" id="KW-0344">Guanine-nucleotide releasing factor</keyword>
<accession>A0A0C2Y3K4</accession>
<feature type="compositionally biased region" description="Pro residues" evidence="3">
    <location>
        <begin position="237"/>
        <end position="247"/>
    </location>
</feature>
<dbReference type="InterPro" id="IPR011993">
    <property type="entry name" value="PH-like_dom_sf"/>
</dbReference>
<feature type="compositionally biased region" description="Low complexity" evidence="3">
    <location>
        <begin position="112"/>
        <end position="126"/>
    </location>
</feature>
<evidence type="ECO:0000313" key="7">
    <source>
        <dbReference type="EMBL" id="KIM44438.1"/>
    </source>
</evidence>
<evidence type="ECO:0000256" key="3">
    <source>
        <dbReference type="SAM" id="MobiDB-lite"/>
    </source>
</evidence>
<feature type="domain" description="PH" evidence="4">
    <location>
        <begin position="1101"/>
        <end position="1257"/>
    </location>
</feature>
<proteinExistence type="predicted"/>
<feature type="region of interest" description="Disordered" evidence="3">
    <location>
        <begin position="1651"/>
        <end position="1748"/>
    </location>
</feature>
<dbReference type="GO" id="GO:0035556">
    <property type="term" value="P:intracellular signal transduction"/>
    <property type="evidence" value="ECO:0007669"/>
    <property type="project" value="InterPro"/>
</dbReference>
<dbReference type="PANTHER" id="PTHR46572">
    <property type="entry name" value="RHO1 GDP-GTP EXCHANGE PROTEIN 1-RELATED"/>
    <property type="match status" value="1"/>
</dbReference>
<gene>
    <name evidence="7" type="ORF">M413DRAFT_442419</name>
</gene>
<protein>
    <recommendedName>
        <fullName evidence="9">DH domain-containing protein</fullName>
    </recommendedName>
</protein>
<feature type="region of interest" description="Disordered" evidence="3">
    <location>
        <begin position="1170"/>
        <end position="1200"/>
    </location>
</feature>